<dbReference type="PROSITE" id="PS51257">
    <property type="entry name" value="PROKAR_LIPOPROTEIN"/>
    <property type="match status" value="1"/>
</dbReference>
<dbReference type="SUPFAM" id="SSF48179">
    <property type="entry name" value="6-phosphogluconate dehydrogenase C-terminal domain-like"/>
    <property type="match status" value="1"/>
</dbReference>
<name>A0A4R8HGA0_9FIRM</name>
<sequence>MYRISPNWSSNNSSGYGCYCLPKDTKQLRANYADVPNDIIAAIVDANSTRKVHIADVIIKKNPEIVGIYRLTMKTGSDNFRASAIQGIIERIKAKG</sequence>
<keyword evidence="2" id="KW-1185">Reference proteome</keyword>
<dbReference type="EMBL" id="SOEG01000001">
    <property type="protein sequence ID" value="TDX59266.1"/>
    <property type="molecule type" value="Genomic_DNA"/>
</dbReference>
<comment type="caution">
    <text evidence="1">The sequence shown here is derived from an EMBL/GenBank/DDBJ whole genome shotgun (WGS) entry which is preliminary data.</text>
</comment>
<dbReference type="Gene3D" id="1.10.1040.10">
    <property type="entry name" value="N-(1-d-carboxylethyl)-l-norvaline Dehydrogenase, domain 2"/>
    <property type="match status" value="1"/>
</dbReference>
<accession>A0A4R8HGA0</accession>
<protein>
    <recommendedName>
        <fullName evidence="3">UDP-glucose/GDP-mannose dehydrogenase family protein</fullName>
    </recommendedName>
</protein>
<dbReference type="PANTHER" id="PTHR43750">
    <property type="entry name" value="UDP-GLUCOSE 6-DEHYDROGENASE TUAD"/>
    <property type="match status" value="1"/>
</dbReference>
<dbReference type="Gene3D" id="3.40.50.720">
    <property type="entry name" value="NAD(P)-binding Rossmann-like Domain"/>
    <property type="match status" value="1"/>
</dbReference>
<reference evidence="1 2" key="1">
    <citation type="submission" date="2019-03" db="EMBL/GenBank/DDBJ databases">
        <title>Subsurface microbial communities from deep shales in Ohio and West Virginia, USA.</title>
        <authorList>
            <person name="Wrighton K."/>
        </authorList>
    </citation>
    <scope>NUCLEOTIDE SEQUENCE [LARGE SCALE GENOMIC DNA]</scope>
    <source>
        <strain evidence="1 2">MSL 6dP</strain>
    </source>
</reference>
<dbReference type="InterPro" id="IPR013328">
    <property type="entry name" value="6PGD_dom2"/>
</dbReference>
<evidence type="ECO:0008006" key="3">
    <source>
        <dbReference type="Google" id="ProtNLM"/>
    </source>
</evidence>
<gene>
    <name evidence="1" type="ORF">C7959_101153</name>
</gene>
<dbReference type="AlphaFoldDB" id="A0A4R8HGA0"/>
<proteinExistence type="predicted"/>
<dbReference type="Proteomes" id="UP000295832">
    <property type="component" value="Unassembled WGS sequence"/>
</dbReference>
<evidence type="ECO:0000313" key="2">
    <source>
        <dbReference type="Proteomes" id="UP000295832"/>
    </source>
</evidence>
<organism evidence="1 2">
    <name type="scientific">Orenia marismortui</name>
    <dbReference type="NCBI Taxonomy" id="46469"/>
    <lineage>
        <taxon>Bacteria</taxon>
        <taxon>Bacillati</taxon>
        <taxon>Bacillota</taxon>
        <taxon>Clostridia</taxon>
        <taxon>Halanaerobiales</taxon>
        <taxon>Halobacteroidaceae</taxon>
        <taxon>Orenia</taxon>
    </lineage>
</organism>
<dbReference type="SUPFAM" id="SSF52413">
    <property type="entry name" value="UDP-glucose/GDP-mannose dehydrogenase C-terminal domain"/>
    <property type="match status" value="1"/>
</dbReference>
<dbReference type="PANTHER" id="PTHR43750:SF2">
    <property type="entry name" value="UDP-GLUCOSE 6-DEHYDROGENASE"/>
    <property type="match status" value="1"/>
</dbReference>
<evidence type="ECO:0000313" key="1">
    <source>
        <dbReference type="EMBL" id="TDX59266.1"/>
    </source>
</evidence>
<dbReference type="InterPro" id="IPR036220">
    <property type="entry name" value="UDP-Glc/GDP-Man_DH_C_sf"/>
</dbReference>
<dbReference type="InterPro" id="IPR008927">
    <property type="entry name" value="6-PGluconate_DH-like_C_sf"/>
</dbReference>